<evidence type="ECO:0000256" key="7">
    <source>
        <dbReference type="ARBA" id="ARBA00023040"/>
    </source>
</evidence>
<dbReference type="InterPro" id="IPR003591">
    <property type="entry name" value="Leu-rich_rpt_typical-subtyp"/>
</dbReference>
<gene>
    <name evidence="17" type="ORF">MEDL_29834</name>
</gene>
<dbReference type="SMART" id="SM00369">
    <property type="entry name" value="LRR_TYP"/>
    <property type="match status" value="4"/>
</dbReference>
<dbReference type="PROSITE" id="PS51450">
    <property type="entry name" value="LRR"/>
    <property type="match status" value="1"/>
</dbReference>
<evidence type="ECO:0000256" key="3">
    <source>
        <dbReference type="ARBA" id="ARBA00022614"/>
    </source>
</evidence>
<evidence type="ECO:0000256" key="6">
    <source>
        <dbReference type="ARBA" id="ARBA00022989"/>
    </source>
</evidence>
<comment type="caution">
    <text evidence="12">Lacks conserved residue(s) required for the propagation of feature annotation.</text>
</comment>
<dbReference type="InterPro" id="IPR032675">
    <property type="entry name" value="LRR_dom_sf"/>
</dbReference>
<dbReference type="PROSITE" id="PS01180">
    <property type="entry name" value="CUB"/>
    <property type="match status" value="1"/>
</dbReference>
<feature type="disulfide bond" evidence="12">
    <location>
        <begin position="490"/>
        <end position="502"/>
    </location>
</feature>
<dbReference type="SUPFAM" id="SSF57424">
    <property type="entry name" value="LDL receptor-like module"/>
    <property type="match status" value="5"/>
</dbReference>
<evidence type="ECO:0000259" key="16">
    <source>
        <dbReference type="PROSITE" id="PS50262"/>
    </source>
</evidence>
<keyword evidence="3" id="KW-0433">Leucine-rich repeat</keyword>
<dbReference type="PRINTS" id="PR00373">
    <property type="entry name" value="GLYCHORMONER"/>
</dbReference>
<evidence type="ECO:0000256" key="5">
    <source>
        <dbReference type="ARBA" id="ARBA00022737"/>
    </source>
</evidence>
<sequence length="1422" mass="161832">MGVYDINPGECEDTLSIRDKSGYTKNILPSDTKLNGVKLISVSNEMTIQLTTCFHLERIDAKGFELKVDMIDLPACGGIDSCFQTCDQHSAYIFTPGFPIAYQPGDACFWKIEGAYGQYITFYIINLDVSDDSSCEKSFISVNDIDLQGRSKSLGKFCKSSRPYKVLISSWEKLYIEFKAATDLQGNGGFLGKYEFKSFIQEKFDLGNTSCEENWYMFKNSCYGMQRKTFGITWIEAESECVVQGGHLVSIADQSEMEFIHYLVTVLSNDASENRAYIGLRKKTNGYNINDYIWSDGRPMTFTSWYYDPTSGMQQPDGLENEKCSIIELFSIHNMNDWHDVACAYDKISNFICEISQDFEVQDDIRSTWRHVPTQQADALYICESGEYILNAFLCDSVEDCISGDDERNCSSMDIGDQFTCDDGSRISISLYCDFIHHCKDGSDENACERRACSPREWQCTNRQCVTNQQRCDFVENCFDKTDEIECETCRLDSFQCYDQQCIPSTRVCDGMVDCSGLFHEDESEDCLQKRQHTCKDWWAGGEKRNGAYLIDLYLNESALVECIFQESNDQIHITTVVHHDNEETVTLRKDLKITPKYFASDAHIIKLKQLEKCQQAIEVKCHFSQSKMYRSSLDGVEIHNKQNQSNCGCPFVGNCNYQTNKCYCDNEPHSWYLADDNEIRSDIGVLINNTDLPVKTIQILDEWKSNVDSYSQVHLGPLKCEKDVAIVSTVYLCSRGQSVPSNVLCLLDYDERGEIIGCRDLSHLSNCGKPLCSGLFRCHSSNLCLNPDKRCNGFAECPQFDDELLCHTECAGTCKCHGLSRKCIFENISEISFFSEIRKMDLSLSNLSSSSLKLKENILLAELNVSSTELNDLKRLEFGEFHNLLLLDISFNQLTAIPKHVFRGLTHLKSILLLGNHFLENIYPQSFSGLNSLPMISLRENNLYLLMEHTFIGLTNLQSLNLTDNKIKRVEDRSFASLGNLKILDIRRNKITTFQKSIFEGLTNLKKLYSDAFVFCCLRPDSVKEEDCLPARDEFSSCSDMMRNDILRTCLWIIGICGLFGNLFVLAYRIIYDRKSLSKSYGIFITSLGTSDCLMGIYMLTIASADVMFRGNYVWNDLSWRYGVSCKIAGILSTVSSESSVVFLFLITIDRFIMVKYPFGEIRFGKTSAIRISVVVFLTSFILSVIPLFPGSYFDGNFYSRSAVCLALPLTRDKPNGWEYSFGIFIVFNFILFLIIAVTQLVIYKEVTNPIQIRSNKKNQDLTIARKLFLVVFSDFLCWFPVGVMGLMALRGHSIPAEVYAWTAVFILPINSALNPFLYTFASIRANRRLQQKRTYQTVNVNSKDSNASSSTAQGKGKVIYDESTEDDGMVDKIAITVETLLHEKRIKEDEAQYIISKLTNTTDNNSITRNRVTNQYHRQQ</sequence>
<feature type="disulfide bond" evidence="12">
    <location>
        <begin position="453"/>
        <end position="465"/>
    </location>
</feature>
<dbReference type="InterPro" id="IPR016186">
    <property type="entry name" value="C-type_lectin-like/link_sf"/>
</dbReference>
<dbReference type="Gene3D" id="4.10.400.10">
    <property type="entry name" value="Low-density Lipoprotein Receptor"/>
    <property type="match status" value="4"/>
</dbReference>
<keyword evidence="10" id="KW-0675">Receptor</keyword>
<dbReference type="InterPro" id="IPR035914">
    <property type="entry name" value="Sperma_CUB_dom_sf"/>
</dbReference>
<dbReference type="InterPro" id="IPR000859">
    <property type="entry name" value="CUB_dom"/>
</dbReference>
<protein>
    <recommendedName>
        <fullName evidence="19">G-protein coupled receptor GRL101-like protein</fullName>
    </recommendedName>
</protein>
<keyword evidence="2" id="KW-1003">Cell membrane</keyword>
<dbReference type="InterPro" id="IPR002131">
    <property type="entry name" value="Gphrmn_rcpt_fam"/>
</dbReference>
<evidence type="ECO:0000256" key="9">
    <source>
        <dbReference type="ARBA" id="ARBA00023157"/>
    </source>
</evidence>
<feature type="transmembrane region" description="Helical" evidence="13">
    <location>
        <begin position="1052"/>
        <end position="1072"/>
    </location>
</feature>
<evidence type="ECO:0000256" key="13">
    <source>
        <dbReference type="SAM" id="Phobius"/>
    </source>
</evidence>
<keyword evidence="4 13" id="KW-0812">Transmembrane</keyword>
<dbReference type="SUPFAM" id="SSF49854">
    <property type="entry name" value="Spermadhesin, CUB domain"/>
    <property type="match status" value="1"/>
</dbReference>
<keyword evidence="7" id="KW-0297">G-protein coupled receptor</keyword>
<organism evidence="17 18">
    <name type="scientific">Mytilus edulis</name>
    <name type="common">Blue mussel</name>
    <dbReference type="NCBI Taxonomy" id="6550"/>
    <lineage>
        <taxon>Eukaryota</taxon>
        <taxon>Metazoa</taxon>
        <taxon>Spiralia</taxon>
        <taxon>Lophotrochozoa</taxon>
        <taxon>Mollusca</taxon>
        <taxon>Bivalvia</taxon>
        <taxon>Autobranchia</taxon>
        <taxon>Pteriomorphia</taxon>
        <taxon>Mytilida</taxon>
        <taxon>Mytiloidea</taxon>
        <taxon>Mytilidae</taxon>
        <taxon>Mytilinae</taxon>
        <taxon>Mytilus</taxon>
    </lineage>
</organism>
<keyword evidence="8 13" id="KW-0472">Membrane</keyword>
<dbReference type="SUPFAM" id="SSF56436">
    <property type="entry name" value="C-type lectin-like"/>
    <property type="match status" value="1"/>
</dbReference>
<dbReference type="PRINTS" id="PR00237">
    <property type="entry name" value="GPCRRHODOPSN"/>
</dbReference>
<evidence type="ECO:0000259" key="14">
    <source>
        <dbReference type="PROSITE" id="PS01180"/>
    </source>
</evidence>
<feature type="transmembrane region" description="Helical" evidence="13">
    <location>
        <begin position="1129"/>
        <end position="1150"/>
    </location>
</feature>
<keyword evidence="6 13" id="KW-1133">Transmembrane helix</keyword>
<dbReference type="InterPro" id="IPR001304">
    <property type="entry name" value="C-type_lectin-like"/>
</dbReference>
<dbReference type="SMART" id="SM00365">
    <property type="entry name" value="LRR_SD22"/>
    <property type="match status" value="3"/>
</dbReference>
<feature type="disulfide bond" evidence="12">
    <location>
        <begin position="497"/>
        <end position="515"/>
    </location>
</feature>
<dbReference type="PROSITE" id="PS50262">
    <property type="entry name" value="G_PROTEIN_RECEP_F1_2"/>
    <property type="match status" value="1"/>
</dbReference>
<dbReference type="PROSITE" id="PS50041">
    <property type="entry name" value="C_TYPE_LECTIN_2"/>
    <property type="match status" value="1"/>
</dbReference>
<dbReference type="Proteomes" id="UP000683360">
    <property type="component" value="Unassembled WGS sequence"/>
</dbReference>
<dbReference type="PROSITE" id="PS50068">
    <property type="entry name" value="LDLRA_2"/>
    <property type="match status" value="4"/>
</dbReference>
<dbReference type="CDD" id="cd00041">
    <property type="entry name" value="CUB"/>
    <property type="match status" value="1"/>
</dbReference>
<dbReference type="CDD" id="cd00112">
    <property type="entry name" value="LDLa"/>
    <property type="match status" value="2"/>
</dbReference>
<evidence type="ECO:0000256" key="11">
    <source>
        <dbReference type="ARBA" id="ARBA00023224"/>
    </source>
</evidence>
<dbReference type="InterPro" id="IPR002172">
    <property type="entry name" value="LDrepeatLR_classA_rpt"/>
</dbReference>
<feature type="disulfide bond" evidence="12">
    <location>
        <begin position="433"/>
        <end position="448"/>
    </location>
</feature>
<dbReference type="PANTHER" id="PTHR24372">
    <property type="entry name" value="GLYCOPROTEIN HORMONE RECEPTOR"/>
    <property type="match status" value="1"/>
</dbReference>
<feature type="disulfide bond" evidence="12">
    <location>
        <begin position="421"/>
        <end position="439"/>
    </location>
</feature>
<dbReference type="EMBL" id="CAJPWZ010001468">
    <property type="protein sequence ID" value="CAG2216098.1"/>
    <property type="molecule type" value="Genomic_DNA"/>
</dbReference>
<feature type="disulfide bond" evidence="12">
    <location>
        <begin position="792"/>
        <end position="807"/>
    </location>
</feature>
<dbReference type="Gene3D" id="3.10.100.10">
    <property type="entry name" value="Mannose-Binding Protein A, subunit A"/>
    <property type="match status" value="1"/>
</dbReference>
<evidence type="ECO:0000256" key="1">
    <source>
        <dbReference type="ARBA" id="ARBA00004651"/>
    </source>
</evidence>
<evidence type="ECO:0000256" key="12">
    <source>
        <dbReference type="PROSITE-ProRule" id="PRU00124"/>
    </source>
</evidence>
<dbReference type="Gene3D" id="2.60.120.290">
    <property type="entry name" value="Spermadhesin, CUB domain"/>
    <property type="match status" value="1"/>
</dbReference>
<dbReference type="InterPro" id="IPR036055">
    <property type="entry name" value="LDL_receptor-like_sf"/>
</dbReference>
<comment type="subcellular location">
    <subcellularLocation>
        <location evidence="1">Cell membrane</location>
        <topology evidence="1">Multi-pass membrane protein</topology>
    </subcellularLocation>
</comment>
<dbReference type="InterPro" id="IPR001611">
    <property type="entry name" value="Leu-rich_rpt"/>
</dbReference>
<dbReference type="Pfam" id="PF13855">
    <property type="entry name" value="LRR_8"/>
    <property type="match status" value="2"/>
</dbReference>
<accession>A0A8S3SC94</accession>
<dbReference type="SMART" id="SM00034">
    <property type="entry name" value="CLECT"/>
    <property type="match status" value="1"/>
</dbReference>
<dbReference type="OrthoDB" id="6116813at2759"/>
<dbReference type="InterPro" id="IPR016187">
    <property type="entry name" value="CTDL_fold"/>
</dbReference>
<dbReference type="SMART" id="SM00042">
    <property type="entry name" value="CUB"/>
    <property type="match status" value="1"/>
</dbReference>
<evidence type="ECO:0000256" key="4">
    <source>
        <dbReference type="ARBA" id="ARBA00022692"/>
    </source>
</evidence>
<evidence type="ECO:0000313" key="17">
    <source>
        <dbReference type="EMBL" id="CAG2216098.1"/>
    </source>
</evidence>
<dbReference type="InterPro" id="IPR000276">
    <property type="entry name" value="GPCR_Rhodpsn"/>
</dbReference>
<dbReference type="GO" id="GO:0005886">
    <property type="term" value="C:plasma membrane"/>
    <property type="evidence" value="ECO:0007669"/>
    <property type="project" value="UniProtKB-SubCell"/>
</dbReference>
<dbReference type="GO" id="GO:0008528">
    <property type="term" value="F:G protein-coupled peptide receptor activity"/>
    <property type="evidence" value="ECO:0007669"/>
    <property type="project" value="TreeGrafter"/>
</dbReference>
<dbReference type="GO" id="GO:0009755">
    <property type="term" value="P:hormone-mediated signaling pathway"/>
    <property type="evidence" value="ECO:0007669"/>
    <property type="project" value="TreeGrafter"/>
</dbReference>
<evidence type="ECO:0000256" key="10">
    <source>
        <dbReference type="ARBA" id="ARBA00023170"/>
    </source>
</evidence>
<dbReference type="Gene3D" id="3.80.10.10">
    <property type="entry name" value="Ribonuclease Inhibitor"/>
    <property type="match status" value="1"/>
</dbReference>
<feature type="transmembrane region" description="Helical" evidence="13">
    <location>
        <begin position="1265"/>
        <end position="1288"/>
    </location>
</feature>
<keyword evidence="18" id="KW-1185">Reference proteome</keyword>
<feature type="transmembrane region" description="Helical" evidence="13">
    <location>
        <begin position="1170"/>
        <end position="1190"/>
    </location>
</feature>
<keyword evidence="11" id="KW-0807">Transducer</keyword>
<dbReference type="Gene3D" id="1.20.1070.10">
    <property type="entry name" value="Rhodopsin 7-helix transmembrane proteins"/>
    <property type="match status" value="1"/>
</dbReference>
<evidence type="ECO:0000259" key="15">
    <source>
        <dbReference type="PROSITE" id="PS50041"/>
    </source>
</evidence>
<dbReference type="SUPFAM" id="SSF81321">
    <property type="entry name" value="Family A G protein-coupled receptor-like"/>
    <property type="match status" value="1"/>
</dbReference>
<feature type="domain" description="C-type lectin" evidence="15">
    <location>
        <begin position="218"/>
        <end position="343"/>
    </location>
</feature>
<proteinExistence type="predicted"/>
<dbReference type="Pfam" id="PF00057">
    <property type="entry name" value="Ldl_recept_a"/>
    <property type="match status" value="1"/>
</dbReference>
<dbReference type="PROSITE" id="PS00237">
    <property type="entry name" value="G_PROTEIN_RECEP_F1_1"/>
    <property type="match status" value="1"/>
</dbReference>
<feature type="transmembrane region" description="Helical" evidence="13">
    <location>
        <begin position="1221"/>
        <end position="1244"/>
    </location>
</feature>
<keyword evidence="9 12" id="KW-1015">Disulfide bond</keyword>
<feature type="transmembrane region" description="Helical" evidence="13">
    <location>
        <begin position="1084"/>
        <end position="1109"/>
    </location>
</feature>
<comment type="caution">
    <text evidence="17">The sequence shown here is derived from an EMBL/GenBank/DDBJ whole genome shotgun (WGS) entry which is preliminary data.</text>
</comment>
<feature type="transmembrane region" description="Helical" evidence="13">
    <location>
        <begin position="1300"/>
        <end position="1325"/>
    </location>
</feature>
<dbReference type="InterPro" id="IPR017452">
    <property type="entry name" value="GPCR_Rhodpsn_7TM"/>
</dbReference>
<dbReference type="Pfam" id="PF00001">
    <property type="entry name" value="7tm_1"/>
    <property type="match status" value="1"/>
</dbReference>
<evidence type="ECO:0000256" key="2">
    <source>
        <dbReference type="ARBA" id="ARBA00022475"/>
    </source>
</evidence>
<dbReference type="SMART" id="SM00192">
    <property type="entry name" value="LDLa"/>
    <property type="match status" value="5"/>
</dbReference>
<feature type="disulfide bond" evidence="12">
    <location>
        <begin position="472"/>
        <end position="487"/>
    </location>
</feature>
<feature type="domain" description="CUB" evidence="14">
    <location>
        <begin position="76"/>
        <end position="197"/>
    </location>
</feature>
<dbReference type="Pfam" id="PF00431">
    <property type="entry name" value="CUB"/>
    <property type="match status" value="1"/>
</dbReference>
<reference evidence="17" key="1">
    <citation type="submission" date="2021-03" db="EMBL/GenBank/DDBJ databases">
        <authorList>
            <person name="Bekaert M."/>
        </authorList>
    </citation>
    <scope>NUCLEOTIDE SEQUENCE</scope>
</reference>
<feature type="disulfide bond" evidence="12">
    <location>
        <begin position="773"/>
        <end position="785"/>
    </location>
</feature>
<dbReference type="GO" id="GO:0016500">
    <property type="term" value="F:protein-hormone receptor activity"/>
    <property type="evidence" value="ECO:0007669"/>
    <property type="project" value="InterPro"/>
</dbReference>
<dbReference type="SUPFAM" id="SSF52058">
    <property type="entry name" value="L domain-like"/>
    <property type="match status" value="1"/>
</dbReference>
<dbReference type="PANTHER" id="PTHR24372:SF77">
    <property type="entry name" value="G-PROTEIN COUPLED RECEPTORS FAMILY 1 PROFILE DOMAIN-CONTAINING PROTEIN"/>
    <property type="match status" value="1"/>
</dbReference>
<dbReference type="GO" id="GO:0007189">
    <property type="term" value="P:adenylate cyclase-activating G protein-coupled receptor signaling pathway"/>
    <property type="evidence" value="ECO:0007669"/>
    <property type="project" value="TreeGrafter"/>
</dbReference>
<evidence type="ECO:0000313" key="18">
    <source>
        <dbReference type="Proteomes" id="UP000683360"/>
    </source>
</evidence>
<feature type="disulfide bond" evidence="12">
    <location>
        <begin position="460"/>
        <end position="478"/>
    </location>
</feature>
<keyword evidence="5" id="KW-0677">Repeat</keyword>
<evidence type="ECO:0000256" key="8">
    <source>
        <dbReference type="ARBA" id="ARBA00023136"/>
    </source>
</evidence>
<name>A0A8S3SC94_MYTED</name>
<feature type="domain" description="G-protein coupled receptors family 1 profile" evidence="16">
    <location>
        <begin position="1062"/>
        <end position="1320"/>
    </location>
</feature>
<evidence type="ECO:0008006" key="19">
    <source>
        <dbReference type="Google" id="ProtNLM"/>
    </source>
</evidence>